<dbReference type="GO" id="GO:0005654">
    <property type="term" value="C:nucleoplasm"/>
    <property type="evidence" value="ECO:0007669"/>
    <property type="project" value="TreeGrafter"/>
</dbReference>
<dbReference type="Proteomes" id="UP000799779">
    <property type="component" value="Unassembled WGS sequence"/>
</dbReference>
<evidence type="ECO:0000259" key="5">
    <source>
        <dbReference type="Pfam" id="PF10516"/>
    </source>
</evidence>
<dbReference type="Pfam" id="PF10516">
    <property type="entry name" value="SHNi-TPR"/>
    <property type="match status" value="1"/>
</dbReference>
<evidence type="ECO:0000256" key="2">
    <source>
        <dbReference type="ARBA" id="ARBA00022803"/>
    </source>
</evidence>
<dbReference type="PANTHER" id="PTHR15081">
    <property type="entry name" value="NUCLEAR AUTOANTIGENIC SPERM PROTEIN NASP -RELATED"/>
    <property type="match status" value="1"/>
</dbReference>
<keyword evidence="3" id="KW-0175">Coiled coil</keyword>
<name>A0A6A5WHR4_9PLEO</name>
<feature type="region of interest" description="Disordered" evidence="4">
    <location>
        <begin position="85"/>
        <end position="151"/>
    </location>
</feature>
<protein>
    <recommendedName>
        <fullName evidence="5">Tetratricopeptide SHNi-TPR domain-containing protein</fullName>
    </recommendedName>
</protein>
<reference evidence="6" key="1">
    <citation type="journal article" date="2020" name="Stud. Mycol.">
        <title>101 Dothideomycetes genomes: a test case for predicting lifestyles and emergence of pathogens.</title>
        <authorList>
            <person name="Haridas S."/>
            <person name="Albert R."/>
            <person name="Binder M."/>
            <person name="Bloem J."/>
            <person name="Labutti K."/>
            <person name="Salamov A."/>
            <person name="Andreopoulos B."/>
            <person name="Baker S."/>
            <person name="Barry K."/>
            <person name="Bills G."/>
            <person name="Bluhm B."/>
            <person name="Cannon C."/>
            <person name="Castanera R."/>
            <person name="Culley D."/>
            <person name="Daum C."/>
            <person name="Ezra D."/>
            <person name="Gonzalez J."/>
            <person name="Henrissat B."/>
            <person name="Kuo A."/>
            <person name="Liang C."/>
            <person name="Lipzen A."/>
            <person name="Lutzoni F."/>
            <person name="Magnuson J."/>
            <person name="Mondo S."/>
            <person name="Nolan M."/>
            <person name="Ohm R."/>
            <person name="Pangilinan J."/>
            <person name="Park H.-J."/>
            <person name="Ramirez L."/>
            <person name="Alfaro M."/>
            <person name="Sun H."/>
            <person name="Tritt A."/>
            <person name="Yoshinaga Y."/>
            <person name="Zwiers L.-H."/>
            <person name="Turgeon B."/>
            <person name="Goodwin S."/>
            <person name="Spatafora J."/>
            <person name="Crous P."/>
            <person name="Grigoriev I."/>
        </authorList>
    </citation>
    <scope>NUCLEOTIDE SEQUENCE</scope>
    <source>
        <strain evidence="6">CBS 123094</strain>
    </source>
</reference>
<evidence type="ECO:0000256" key="4">
    <source>
        <dbReference type="SAM" id="MobiDB-lite"/>
    </source>
</evidence>
<evidence type="ECO:0000313" key="7">
    <source>
        <dbReference type="Proteomes" id="UP000799779"/>
    </source>
</evidence>
<dbReference type="GO" id="GO:0034080">
    <property type="term" value="P:CENP-A containing chromatin assembly"/>
    <property type="evidence" value="ECO:0007669"/>
    <property type="project" value="TreeGrafter"/>
</dbReference>
<dbReference type="OrthoDB" id="5587616at2759"/>
<dbReference type="GO" id="GO:0042393">
    <property type="term" value="F:histone binding"/>
    <property type="evidence" value="ECO:0007669"/>
    <property type="project" value="TreeGrafter"/>
</dbReference>
<dbReference type="PANTHER" id="PTHR15081:SF1">
    <property type="entry name" value="NUCLEAR AUTOANTIGENIC SPERM PROTEIN"/>
    <property type="match status" value="1"/>
</dbReference>
<dbReference type="SUPFAM" id="SSF48452">
    <property type="entry name" value="TPR-like"/>
    <property type="match status" value="1"/>
</dbReference>
<dbReference type="Gene3D" id="1.25.40.10">
    <property type="entry name" value="Tetratricopeptide repeat domain"/>
    <property type="match status" value="1"/>
</dbReference>
<keyword evidence="7" id="KW-1185">Reference proteome</keyword>
<accession>A0A6A5WHR4</accession>
<dbReference type="EMBL" id="ML977588">
    <property type="protein sequence ID" value="KAF2000588.1"/>
    <property type="molecule type" value="Genomic_DNA"/>
</dbReference>
<organism evidence="6 7">
    <name type="scientific">Amniculicola lignicola CBS 123094</name>
    <dbReference type="NCBI Taxonomy" id="1392246"/>
    <lineage>
        <taxon>Eukaryota</taxon>
        <taxon>Fungi</taxon>
        <taxon>Dikarya</taxon>
        <taxon>Ascomycota</taxon>
        <taxon>Pezizomycotina</taxon>
        <taxon>Dothideomycetes</taxon>
        <taxon>Pleosporomycetidae</taxon>
        <taxon>Pleosporales</taxon>
        <taxon>Amniculicolaceae</taxon>
        <taxon>Amniculicola</taxon>
    </lineage>
</organism>
<keyword evidence="2" id="KW-0802">TPR repeat</keyword>
<dbReference type="GO" id="GO:0006335">
    <property type="term" value="P:DNA replication-dependent chromatin assembly"/>
    <property type="evidence" value="ECO:0007669"/>
    <property type="project" value="TreeGrafter"/>
</dbReference>
<evidence type="ECO:0000313" key="6">
    <source>
        <dbReference type="EMBL" id="KAF2000588.1"/>
    </source>
</evidence>
<dbReference type="InterPro" id="IPR051730">
    <property type="entry name" value="NASP-like"/>
</dbReference>
<dbReference type="InterPro" id="IPR011990">
    <property type="entry name" value="TPR-like_helical_dom_sf"/>
</dbReference>
<dbReference type="AlphaFoldDB" id="A0A6A5WHR4"/>
<feature type="compositionally biased region" description="Basic and acidic residues" evidence="4">
    <location>
        <begin position="85"/>
        <end position="96"/>
    </location>
</feature>
<evidence type="ECO:0000256" key="3">
    <source>
        <dbReference type="SAM" id="Coils"/>
    </source>
</evidence>
<feature type="compositionally biased region" description="Acidic residues" evidence="4">
    <location>
        <begin position="129"/>
        <end position="151"/>
    </location>
</feature>
<feature type="domain" description="Tetratricopeptide SHNi-TPR" evidence="5">
    <location>
        <begin position="203"/>
        <end position="236"/>
    </location>
</feature>
<proteinExistence type="predicted"/>
<keyword evidence="1" id="KW-0677">Repeat</keyword>
<dbReference type="InterPro" id="IPR019544">
    <property type="entry name" value="Tetratricopeptide_SHNi-TPR_dom"/>
</dbReference>
<feature type="region of interest" description="Disordered" evidence="4">
    <location>
        <begin position="392"/>
        <end position="436"/>
    </location>
</feature>
<evidence type="ECO:0000256" key="1">
    <source>
        <dbReference type="ARBA" id="ARBA00022737"/>
    </source>
</evidence>
<sequence>MADTTPDVPRTKEKVTELATAAALQYSLKHYSEAATIYSQACEIQGELNGEMAPENAEIIYQYGRALYEVAIAQNDVLGKKVVEEEKKKKDAKLEPVTESSESAENGAKSEEKKGATAKPYFQLTGDENWTDSEDEEEEADGDAEGEDGEELDEMGQAHHMFELARVLFALQQEAESGGADTDKGKGKAELTPRLREIKKRLADCYSYLVDVSFENGNYGQAVIDQRSGLEMLQEIHSIEDPAVTEAHYKLSLALEYESVSGLREAMGAPAEEAPKEGTVDFGLRKEAEEEMGLAIRSLEARIKKQQEEVGTLSGDELKKKEEGIKDAEDMLEEMRDRVKDLQTDPTKQPIDTIDEDVVRGVLGGILGFDKETQKAKLQEATTTANDISGLVKKKKAKAPVSEPASAVGETSNGKRKLEVDDDSLNGKRAKTEEMQ</sequence>
<gene>
    <name evidence="6" type="ORF">P154DRAFT_522481</name>
</gene>
<feature type="coiled-coil region" evidence="3">
    <location>
        <begin position="289"/>
        <end position="345"/>
    </location>
</feature>